<gene>
    <name evidence="2" type="ORF">METZ01_LOCUS111886</name>
</gene>
<accession>A0A381X358</accession>
<feature type="transmembrane region" description="Helical" evidence="1">
    <location>
        <begin position="76"/>
        <end position="96"/>
    </location>
</feature>
<feature type="transmembrane region" description="Helical" evidence="1">
    <location>
        <begin position="51"/>
        <end position="69"/>
    </location>
</feature>
<keyword evidence="1" id="KW-1133">Transmembrane helix</keyword>
<proteinExistence type="predicted"/>
<feature type="transmembrane region" description="Helical" evidence="1">
    <location>
        <begin position="108"/>
        <end position="126"/>
    </location>
</feature>
<protein>
    <submittedName>
        <fullName evidence="2">Uncharacterized protein</fullName>
    </submittedName>
</protein>
<evidence type="ECO:0000313" key="2">
    <source>
        <dbReference type="EMBL" id="SVA59032.1"/>
    </source>
</evidence>
<sequence length="139" mass="14919">MPGDPRTVKLTSWLWLLCGLLGFAGPIGLMLEASRLLGGLAYGDLVTGTVLAVRVLFCGLGVAAALALVRRHRIGIVLARASLVASVVFAMARASLPFMPSNLAPSDEWVRFCLTTLHGVGWWTYFATSGRVRQIYGTN</sequence>
<feature type="transmembrane region" description="Helical" evidence="1">
    <location>
        <begin position="12"/>
        <end position="31"/>
    </location>
</feature>
<organism evidence="2">
    <name type="scientific">marine metagenome</name>
    <dbReference type="NCBI Taxonomy" id="408172"/>
    <lineage>
        <taxon>unclassified sequences</taxon>
        <taxon>metagenomes</taxon>
        <taxon>ecological metagenomes</taxon>
    </lineage>
</organism>
<reference evidence="2" key="1">
    <citation type="submission" date="2018-05" db="EMBL/GenBank/DDBJ databases">
        <authorList>
            <person name="Lanie J.A."/>
            <person name="Ng W.-L."/>
            <person name="Kazmierczak K.M."/>
            <person name="Andrzejewski T.M."/>
            <person name="Davidsen T.M."/>
            <person name="Wayne K.J."/>
            <person name="Tettelin H."/>
            <person name="Glass J.I."/>
            <person name="Rusch D."/>
            <person name="Podicherti R."/>
            <person name="Tsui H.-C.T."/>
            <person name="Winkler M.E."/>
        </authorList>
    </citation>
    <scope>NUCLEOTIDE SEQUENCE</scope>
</reference>
<evidence type="ECO:0000256" key="1">
    <source>
        <dbReference type="SAM" id="Phobius"/>
    </source>
</evidence>
<keyword evidence="1" id="KW-0472">Membrane</keyword>
<dbReference type="EMBL" id="UINC01013706">
    <property type="protein sequence ID" value="SVA59032.1"/>
    <property type="molecule type" value="Genomic_DNA"/>
</dbReference>
<name>A0A381X358_9ZZZZ</name>
<keyword evidence="1" id="KW-0812">Transmembrane</keyword>
<dbReference type="AlphaFoldDB" id="A0A381X358"/>